<organism evidence="1 2">
    <name type="scientific">Rotaria socialis</name>
    <dbReference type="NCBI Taxonomy" id="392032"/>
    <lineage>
        <taxon>Eukaryota</taxon>
        <taxon>Metazoa</taxon>
        <taxon>Spiralia</taxon>
        <taxon>Gnathifera</taxon>
        <taxon>Rotifera</taxon>
        <taxon>Eurotatoria</taxon>
        <taxon>Bdelloidea</taxon>
        <taxon>Philodinida</taxon>
        <taxon>Philodinidae</taxon>
        <taxon>Rotaria</taxon>
    </lineage>
</organism>
<comment type="caution">
    <text evidence="1">The sequence shown here is derived from an EMBL/GenBank/DDBJ whole genome shotgun (WGS) entry which is preliminary data.</text>
</comment>
<sequence>MSVQSTMWYTAEKSTQMDDTNVKKQGTVTNILPLKYYERMSYAYYASLYNQSTQANNTNTIVHETPKTTTTTTTTTTIGFESTATGEKSTGHSLETTKQVEVDLQSILASNILELSTFSPILDQKDDIIVTTPPIVDSHDEAIEKLSAQQHQIYHVNPNQNPNHYGNEKPNV</sequence>
<name>A0A820X376_9BILA</name>
<accession>A0A820X376</accession>
<dbReference type="AlphaFoldDB" id="A0A820X376"/>
<evidence type="ECO:0000313" key="2">
    <source>
        <dbReference type="Proteomes" id="UP000663862"/>
    </source>
</evidence>
<evidence type="ECO:0000313" key="1">
    <source>
        <dbReference type="EMBL" id="CAF4525948.1"/>
    </source>
</evidence>
<dbReference type="EMBL" id="CAJOBQ010001917">
    <property type="protein sequence ID" value="CAF4525948.1"/>
    <property type="molecule type" value="Genomic_DNA"/>
</dbReference>
<reference evidence="1" key="1">
    <citation type="submission" date="2021-02" db="EMBL/GenBank/DDBJ databases">
        <authorList>
            <person name="Nowell W R."/>
        </authorList>
    </citation>
    <scope>NUCLEOTIDE SEQUENCE</scope>
</reference>
<proteinExistence type="predicted"/>
<protein>
    <submittedName>
        <fullName evidence="1">Uncharacterized protein</fullName>
    </submittedName>
</protein>
<dbReference type="Proteomes" id="UP000663862">
    <property type="component" value="Unassembled WGS sequence"/>
</dbReference>
<gene>
    <name evidence="1" type="ORF">TSG867_LOCUS22919</name>
</gene>